<dbReference type="WBParaSite" id="SBAD_0000085801-mRNA-1">
    <property type="protein sequence ID" value="SBAD_0000085801-mRNA-1"/>
    <property type="gene ID" value="SBAD_0000085801"/>
</dbReference>
<gene>
    <name evidence="1" type="ORF">SBAD_LOCUS835</name>
</gene>
<dbReference type="AlphaFoldDB" id="A0A183IB41"/>
<evidence type="ECO:0000313" key="1">
    <source>
        <dbReference type="EMBL" id="VDO92304.1"/>
    </source>
</evidence>
<dbReference type="EMBL" id="UZAM01006638">
    <property type="protein sequence ID" value="VDO92304.1"/>
    <property type="molecule type" value="Genomic_DNA"/>
</dbReference>
<evidence type="ECO:0000313" key="2">
    <source>
        <dbReference type="Proteomes" id="UP000270296"/>
    </source>
</evidence>
<reference evidence="3" key="1">
    <citation type="submission" date="2016-06" db="UniProtKB">
        <authorList>
            <consortium name="WormBaseParasite"/>
        </authorList>
    </citation>
    <scope>IDENTIFICATION</scope>
</reference>
<protein>
    <submittedName>
        <fullName evidence="3">Transposase</fullName>
    </submittedName>
</protein>
<evidence type="ECO:0000313" key="3">
    <source>
        <dbReference type="WBParaSite" id="SBAD_0000085801-mRNA-1"/>
    </source>
</evidence>
<organism evidence="3">
    <name type="scientific">Soboliphyme baturini</name>
    <dbReference type="NCBI Taxonomy" id="241478"/>
    <lineage>
        <taxon>Eukaryota</taxon>
        <taxon>Metazoa</taxon>
        <taxon>Ecdysozoa</taxon>
        <taxon>Nematoda</taxon>
        <taxon>Enoplea</taxon>
        <taxon>Dorylaimia</taxon>
        <taxon>Dioctophymatida</taxon>
        <taxon>Dioctophymatoidea</taxon>
        <taxon>Soboliphymatidae</taxon>
        <taxon>Soboliphyme</taxon>
    </lineage>
</organism>
<sequence length="71" mass="8152">MLTRRQDTKLIPDERYARYHVIATFIAAVYQLIDEQLRDQLSDIANYKQGGAEVDFLSISLSTSCQTPFEP</sequence>
<reference evidence="1 2" key="2">
    <citation type="submission" date="2018-11" db="EMBL/GenBank/DDBJ databases">
        <authorList>
            <consortium name="Pathogen Informatics"/>
        </authorList>
    </citation>
    <scope>NUCLEOTIDE SEQUENCE [LARGE SCALE GENOMIC DNA]</scope>
</reference>
<dbReference type="Proteomes" id="UP000270296">
    <property type="component" value="Unassembled WGS sequence"/>
</dbReference>
<accession>A0A183IB41</accession>
<name>A0A183IB41_9BILA</name>
<keyword evidence="2" id="KW-1185">Reference proteome</keyword>
<proteinExistence type="predicted"/>